<protein>
    <submittedName>
        <fullName evidence="2">Uncharacterized protein</fullName>
    </submittedName>
</protein>
<evidence type="ECO:0000313" key="3">
    <source>
        <dbReference type="Proteomes" id="UP000001548"/>
    </source>
</evidence>
<organism evidence="2 3">
    <name type="scientific">Giardia intestinalis (strain ATCC 50803 / WB clone C6)</name>
    <name type="common">Giardia lamblia</name>
    <dbReference type="NCBI Taxonomy" id="184922"/>
    <lineage>
        <taxon>Eukaryota</taxon>
        <taxon>Metamonada</taxon>
        <taxon>Diplomonadida</taxon>
        <taxon>Hexamitidae</taxon>
        <taxon>Giardiinae</taxon>
        <taxon>Giardia</taxon>
    </lineage>
</organism>
<dbReference type="KEGG" id="gla:GL50803_0016677"/>
<evidence type="ECO:0000256" key="1">
    <source>
        <dbReference type="SAM" id="MobiDB-lite"/>
    </source>
</evidence>
<dbReference type="GeneID" id="5700796"/>
<dbReference type="Proteomes" id="UP000001548">
    <property type="component" value="Unassembled WGS sequence"/>
</dbReference>
<dbReference type="EMBL" id="AACB03000005">
    <property type="protein sequence ID" value="KAE8301386.1"/>
    <property type="molecule type" value="Genomic_DNA"/>
</dbReference>
<dbReference type="AlphaFoldDB" id="A8BCF0"/>
<accession>A8BCF0</accession>
<feature type="region of interest" description="Disordered" evidence="1">
    <location>
        <begin position="361"/>
        <end position="390"/>
    </location>
</feature>
<reference evidence="2 3" key="1">
    <citation type="journal article" date="2007" name="Science">
        <title>Genomic minimalism in the early diverging intestinal parasite Giardia lamblia.</title>
        <authorList>
            <person name="Morrison H.G."/>
            <person name="McArthur A.G."/>
            <person name="Gillin F.D."/>
            <person name="Aley S.B."/>
            <person name="Adam R.D."/>
            <person name="Olsen G.J."/>
            <person name="Best A.A."/>
            <person name="Cande W.Z."/>
            <person name="Chen F."/>
            <person name="Cipriano M.J."/>
            <person name="Davids B.J."/>
            <person name="Dawson S.C."/>
            <person name="Elmendorf H.G."/>
            <person name="Hehl A.B."/>
            <person name="Holder M.E."/>
            <person name="Huse S.M."/>
            <person name="Kim U.U."/>
            <person name="Lasek-Nesselquist E."/>
            <person name="Manning G."/>
            <person name="Nigam A."/>
            <person name="Nixon J.E."/>
            <person name="Palm D."/>
            <person name="Passamaneck N.E."/>
            <person name="Prabhu A."/>
            <person name="Reich C.I."/>
            <person name="Reiner D.S."/>
            <person name="Samuelson J."/>
            <person name="Svard S.G."/>
            <person name="Sogin M.L."/>
        </authorList>
    </citation>
    <scope>NUCLEOTIDE SEQUENCE [LARGE SCALE GENOMIC DNA]</scope>
    <source>
        <strain evidence="2 3">WB C6</strain>
    </source>
</reference>
<feature type="compositionally biased region" description="Low complexity" evidence="1">
    <location>
        <begin position="185"/>
        <end position="195"/>
    </location>
</feature>
<name>A8BCF0_GIAIC</name>
<comment type="caution">
    <text evidence="2">The sequence shown here is derived from an EMBL/GenBank/DDBJ whole genome shotgun (WGS) entry which is preliminary data.</text>
</comment>
<dbReference type="HOGENOM" id="CLU_563160_0_0_1"/>
<evidence type="ECO:0000313" key="2">
    <source>
        <dbReference type="EMBL" id="KAE8301386.1"/>
    </source>
</evidence>
<dbReference type="VEuPathDB" id="GiardiaDB:GL50803_16677"/>
<feature type="region of interest" description="Disordered" evidence="1">
    <location>
        <begin position="169"/>
        <end position="197"/>
    </location>
</feature>
<gene>
    <name evidence="2" type="ORF">GL50803_0016677</name>
</gene>
<dbReference type="RefSeq" id="XP_001707887.1">
    <property type="nucleotide sequence ID" value="XM_001707835.1"/>
</dbReference>
<sequence>MNSSLPRLDNLAVSKEFLEQHSQTLYSLRAFPPKKVRRASNMPVSLTGTSFTPRGGSCQISIPEVRKLPSQFSHKQNENSITDFGSPLLVDLFGYRLIMGSTVEQDVKTPEYATSSPSIGTVSTCSPITEKVILSTYSRPPSSFKVSRTSAAPVKSIAIPSLNDALTGPLSSAKARPNSARQLATPTSSRSPSPSCLNRDFIHNNRVLSYTSQRSVHTAQGLAKDTISRGSSIVYSLGLPRESPHALGTPLYELPAQFFLQVNSPLGASPPPNESCLATPSMNTEISLVESLGDLSTHSMGHSDASEPAQYVADHVLMDQSVHCKRPTAVSHANQPPTETKTSFPSQYSVRKCTSVYSNQPAVAPHSSEKGTHNHNLKPNCSPRSKANQSCPQVRERLTISGTLLQSHATAPSSYRFKVSACQKRESAPLSENSQPLQLVPCSSATEYINEFLDRRGFYPYVARCTKAAHKSAVVSRLAGSSASI</sequence>
<dbReference type="OMA" id="PAQFFLQ"/>
<feature type="compositionally biased region" description="Polar residues" evidence="1">
    <location>
        <begin position="377"/>
        <end position="390"/>
    </location>
</feature>
<keyword evidence="3" id="KW-1185">Reference proteome</keyword>
<proteinExistence type="predicted"/>